<evidence type="ECO:0000256" key="1">
    <source>
        <dbReference type="SAM" id="MobiDB-lite"/>
    </source>
</evidence>
<organism evidence="3 4">
    <name type="scientific">Amylocarpus encephaloides</name>
    <dbReference type="NCBI Taxonomy" id="45428"/>
    <lineage>
        <taxon>Eukaryota</taxon>
        <taxon>Fungi</taxon>
        <taxon>Dikarya</taxon>
        <taxon>Ascomycota</taxon>
        <taxon>Pezizomycotina</taxon>
        <taxon>Leotiomycetes</taxon>
        <taxon>Helotiales</taxon>
        <taxon>Helotiales incertae sedis</taxon>
        <taxon>Amylocarpus</taxon>
    </lineage>
</organism>
<evidence type="ECO:0000313" key="3">
    <source>
        <dbReference type="EMBL" id="KAG9234927.1"/>
    </source>
</evidence>
<gene>
    <name evidence="3" type="ORF">BJ875DRAFT_289176</name>
</gene>
<feature type="region of interest" description="Disordered" evidence="1">
    <location>
        <begin position="48"/>
        <end position="88"/>
    </location>
</feature>
<dbReference type="OrthoDB" id="526941at2759"/>
<evidence type="ECO:0000313" key="4">
    <source>
        <dbReference type="Proteomes" id="UP000824998"/>
    </source>
</evidence>
<dbReference type="Proteomes" id="UP000824998">
    <property type="component" value="Unassembled WGS sequence"/>
</dbReference>
<feature type="compositionally biased region" description="Pro residues" evidence="1">
    <location>
        <begin position="54"/>
        <end position="67"/>
    </location>
</feature>
<proteinExistence type="predicted"/>
<sequence>MSAVMNAKPRTMWITALGALLLLWSLWALRQQSQATVEAIVDFHKDTAPVKATPTPPSTPPSAPAPAPELASASAQDPEKASGVATPVANPPAVTITAERKNQVETDRPLILYAYFETENSRKNFEFFIRHGLHAGADFLFILNGENKAEDILPKEPNIKYIKRANDCYDLGAFAEVLLKDDLYKRYKRYITLNASIRGPFLPYWSTGCWSDMYLDRITDTVKLMGMTFNCKPANHVQSMIWATDRVGLEILLFPTEEQTNATRASLPPLPDGEPVPPMDIAGINSCPHEYWRAVAVEVYSTPLIKAAGYDVDTMMTAFHMSKHYQEECREYKDALYENSYFGTNLHPYDTVFAKANRGTNALTLERLTEWMGGRNYTSYDYCPS</sequence>
<evidence type="ECO:0000256" key="2">
    <source>
        <dbReference type="SAM" id="SignalP"/>
    </source>
</evidence>
<comment type="caution">
    <text evidence="3">The sequence shown here is derived from an EMBL/GenBank/DDBJ whole genome shotgun (WGS) entry which is preliminary data.</text>
</comment>
<dbReference type="AlphaFoldDB" id="A0A9P8C669"/>
<name>A0A9P8C669_9HELO</name>
<accession>A0A9P8C669</accession>
<reference evidence="3" key="1">
    <citation type="journal article" date="2021" name="IMA Fungus">
        <title>Genomic characterization of three marine fungi, including Emericellopsis atlantica sp. nov. with signatures of a generalist lifestyle and marine biomass degradation.</title>
        <authorList>
            <person name="Hagestad O.C."/>
            <person name="Hou L."/>
            <person name="Andersen J.H."/>
            <person name="Hansen E.H."/>
            <person name="Altermark B."/>
            <person name="Li C."/>
            <person name="Kuhnert E."/>
            <person name="Cox R.J."/>
            <person name="Crous P.W."/>
            <person name="Spatafora J.W."/>
            <person name="Lail K."/>
            <person name="Amirebrahimi M."/>
            <person name="Lipzen A."/>
            <person name="Pangilinan J."/>
            <person name="Andreopoulos W."/>
            <person name="Hayes R.D."/>
            <person name="Ng V."/>
            <person name="Grigoriev I.V."/>
            <person name="Jackson S.A."/>
            <person name="Sutton T.D.S."/>
            <person name="Dobson A.D.W."/>
            <person name="Rama T."/>
        </authorList>
    </citation>
    <scope>NUCLEOTIDE SEQUENCE</scope>
    <source>
        <strain evidence="3">TRa018bII</strain>
    </source>
</reference>
<feature type="signal peptide" evidence="2">
    <location>
        <begin position="1"/>
        <end position="28"/>
    </location>
</feature>
<protein>
    <submittedName>
        <fullName evidence="3">Uncharacterized protein</fullName>
    </submittedName>
</protein>
<keyword evidence="4" id="KW-1185">Reference proteome</keyword>
<keyword evidence="2" id="KW-0732">Signal</keyword>
<dbReference type="EMBL" id="MU251447">
    <property type="protein sequence ID" value="KAG9234927.1"/>
    <property type="molecule type" value="Genomic_DNA"/>
</dbReference>
<feature type="chain" id="PRO_5040325231" evidence="2">
    <location>
        <begin position="29"/>
        <end position="385"/>
    </location>
</feature>